<sequence>MEFGSNSYVANDNSPIDRMGEFQRRNEGVTLQAGSTANTIQMDISDLKPGQMSWRPSHTSNSIETNKYTPRHPKVKRSKTYSTLLFWIEAILLTGFLGSFAGLIASFNVAASVESQIYFTASVVALGILSIAVLKLPVILREWMAFTLLAVPLIFSYGVLNFSLVSLSIPAAILGIGIGFIGRAKIPLFVAGSSLLGLAYSAAPFQPDTISISAFEGSILTGLIFALLGVASQKSSRAVMALALFALFIWGAIWLLKSDLSQQAVAAFIFIIGAAQYKLGEAGLDENAFASLAFITVGWFLGVIGFLWLQAGYLDSDYSRLMSVGDRPASSMTWIIGVACALACVLVAGMSRHAHSRQTALSIFLTTVALGAVPFLVFRPDLIMPYLSKIPGLPFTPTIGLVLGGCGLVVFGGQVLKGMRLNRVGYSLLGLSALGAQIVMLYRPQLLNVDSLVILTATLVASGSFYALTVRNKRGRISNT</sequence>
<feature type="transmembrane region" description="Helical" evidence="1">
    <location>
        <begin position="331"/>
        <end position="348"/>
    </location>
</feature>
<protein>
    <submittedName>
        <fullName evidence="2">Uncharacterized protein</fullName>
    </submittedName>
</protein>
<feature type="transmembrane region" description="Helical" evidence="1">
    <location>
        <begin position="292"/>
        <end position="311"/>
    </location>
</feature>
<name>A0A420WKD1_9PROT</name>
<evidence type="ECO:0000313" key="2">
    <source>
        <dbReference type="EMBL" id="RKQ71467.1"/>
    </source>
</evidence>
<evidence type="ECO:0000313" key="3">
    <source>
        <dbReference type="Proteomes" id="UP000282211"/>
    </source>
</evidence>
<organism evidence="2 3">
    <name type="scientific">Litorimonas taeanensis</name>
    <dbReference type="NCBI Taxonomy" id="568099"/>
    <lineage>
        <taxon>Bacteria</taxon>
        <taxon>Pseudomonadati</taxon>
        <taxon>Pseudomonadota</taxon>
        <taxon>Alphaproteobacteria</taxon>
        <taxon>Maricaulales</taxon>
        <taxon>Robiginitomaculaceae</taxon>
    </lineage>
</organism>
<feature type="transmembrane region" description="Helical" evidence="1">
    <location>
        <begin position="424"/>
        <end position="443"/>
    </location>
</feature>
<dbReference type="InParanoid" id="A0A420WKD1"/>
<feature type="transmembrane region" description="Helical" evidence="1">
    <location>
        <begin position="390"/>
        <end position="412"/>
    </location>
</feature>
<feature type="transmembrane region" description="Helical" evidence="1">
    <location>
        <begin position="165"/>
        <end position="181"/>
    </location>
</feature>
<comment type="caution">
    <text evidence="2">The sequence shown here is derived from an EMBL/GenBank/DDBJ whole genome shotgun (WGS) entry which is preliminary data.</text>
</comment>
<feature type="transmembrane region" description="Helical" evidence="1">
    <location>
        <begin position="262"/>
        <end position="280"/>
    </location>
</feature>
<dbReference type="FunCoup" id="A0A420WKD1">
    <property type="interactions" value="236"/>
</dbReference>
<feature type="transmembrane region" description="Helical" evidence="1">
    <location>
        <begin position="212"/>
        <end position="231"/>
    </location>
</feature>
<proteinExistence type="predicted"/>
<dbReference type="Proteomes" id="UP000282211">
    <property type="component" value="Unassembled WGS sequence"/>
</dbReference>
<evidence type="ECO:0000256" key="1">
    <source>
        <dbReference type="SAM" id="Phobius"/>
    </source>
</evidence>
<reference evidence="2 3" key="1">
    <citation type="submission" date="2018-10" db="EMBL/GenBank/DDBJ databases">
        <title>Genomic Encyclopedia of Type Strains, Phase IV (KMG-IV): sequencing the most valuable type-strain genomes for metagenomic binning, comparative biology and taxonomic classification.</title>
        <authorList>
            <person name="Goeker M."/>
        </authorList>
    </citation>
    <scope>NUCLEOTIDE SEQUENCE [LARGE SCALE GENOMIC DNA]</scope>
    <source>
        <strain evidence="2 3">DSM 22008</strain>
    </source>
</reference>
<accession>A0A420WKD1</accession>
<feature type="transmembrane region" description="Helical" evidence="1">
    <location>
        <begin position="117"/>
        <end position="136"/>
    </location>
</feature>
<dbReference type="AlphaFoldDB" id="A0A420WKD1"/>
<feature type="transmembrane region" description="Helical" evidence="1">
    <location>
        <begin position="84"/>
        <end position="105"/>
    </location>
</feature>
<gene>
    <name evidence="2" type="ORF">DES40_0788</name>
</gene>
<keyword evidence="1" id="KW-1133">Transmembrane helix</keyword>
<dbReference type="EMBL" id="RBII01000001">
    <property type="protein sequence ID" value="RKQ71467.1"/>
    <property type="molecule type" value="Genomic_DNA"/>
</dbReference>
<feature type="transmembrane region" description="Helical" evidence="1">
    <location>
        <begin position="449"/>
        <end position="468"/>
    </location>
</feature>
<keyword evidence="3" id="KW-1185">Reference proteome</keyword>
<dbReference type="RefSeq" id="WP_121099238.1">
    <property type="nucleotide sequence ID" value="NZ_RBII01000001.1"/>
</dbReference>
<feature type="transmembrane region" description="Helical" evidence="1">
    <location>
        <begin position="238"/>
        <end position="256"/>
    </location>
</feature>
<keyword evidence="1" id="KW-0812">Transmembrane</keyword>
<keyword evidence="1" id="KW-0472">Membrane</keyword>
<feature type="transmembrane region" description="Helical" evidence="1">
    <location>
        <begin position="360"/>
        <end position="378"/>
    </location>
</feature>